<dbReference type="AlphaFoldDB" id="A0A0D1ZLX0"/>
<feature type="compositionally biased region" description="Low complexity" evidence="1">
    <location>
        <begin position="7"/>
        <end position="21"/>
    </location>
</feature>
<evidence type="ECO:0000313" key="2">
    <source>
        <dbReference type="EMBL" id="KIV87803.1"/>
    </source>
</evidence>
<name>A0A0D1ZLX0_9EURO</name>
<proteinExistence type="predicted"/>
<feature type="region of interest" description="Disordered" evidence="1">
    <location>
        <begin position="1"/>
        <end position="23"/>
    </location>
</feature>
<gene>
    <name evidence="2" type="ORF">PV11_03324</name>
</gene>
<sequence>MSTDSVSDGPSSRISESSPSKSDWRALIGSSRTFCCSLRVGSSRFMASMVIEFKLSEIAGTALENMVCENSGMRNKLEGNKSDRRRRRCAEGFVFAPFTAELFIHFPFAKLQDCDQPGKLVVYLFRRKIGAQISLER</sequence>
<reference evidence="2 3" key="1">
    <citation type="submission" date="2015-01" db="EMBL/GenBank/DDBJ databases">
        <title>The Genome Sequence of Exophiala sideris CBS121828.</title>
        <authorList>
            <consortium name="The Broad Institute Genomics Platform"/>
            <person name="Cuomo C."/>
            <person name="de Hoog S."/>
            <person name="Gorbushina A."/>
            <person name="Stielow B."/>
            <person name="Teixiera M."/>
            <person name="Abouelleil A."/>
            <person name="Chapman S.B."/>
            <person name="Priest M."/>
            <person name="Young S.K."/>
            <person name="Wortman J."/>
            <person name="Nusbaum C."/>
            <person name="Birren B."/>
        </authorList>
    </citation>
    <scope>NUCLEOTIDE SEQUENCE [LARGE SCALE GENOMIC DNA]</scope>
    <source>
        <strain evidence="2 3">CBS 121828</strain>
    </source>
</reference>
<evidence type="ECO:0000313" key="3">
    <source>
        <dbReference type="Proteomes" id="UP000053599"/>
    </source>
</evidence>
<dbReference type="EMBL" id="KN846951">
    <property type="protein sequence ID" value="KIV87803.1"/>
    <property type="molecule type" value="Genomic_DNA"/>
</dbReference>
<accession>A0A0D1ZLX0</accession>
<dbReference type="Proteomes" id="UP000053599">
    <property type="component" value="Unassembled WGS sequence"/>
</dbReference>
<organism evidence="2 3">
    <name type="scientific">Exophiala sideris</name>
    <dbReference type="NCBI Taxonomy" id="1016849"/>
    <lineage>
        <taxon>Eukaryota</taxon>
        <taxon>Fungi</taxon>
        <taxon>Dikarya</taxon>
        <taxon>Ascomycota</taxon>
        <taxon>Pezizomycotina</taxon>
        <taxon>Eurotiomycetes</taxon>
        <taxon>Chaetothyriomycetidae</taxon>
        <taxon>Chaetothyriales</taxon>
        <taxon>Herpotrichiellaceae</taxon>
        <taxon>Exophiala</taxon>
    </lineage>
</organism>
<dbReference type="HOGENOM" id="CLU_1865134_0_0_1"/>
<evidence type="ECO:0000256" key="1">
    <source>
        <dbReference type="SAM" id="MobiDB-lite"/>
    </source>
</evidence>
<protein>
    <submittedName>
        <fullName evidence="2">Uncharacterized protein</fullName>
    </submittedName>
</protein>